<organism evidence="2 3">
    <name type="scientific">Candidatus Taylorbacteria bacterium RIFOXYD2_FULL_36_9</name>
    <dbReference type="NCBI Taxonomy" id="1802338"/>
    <lineage>
        <taxon>Bacteria</taxon>
        <taxon>Candidatus Tayloriibacteriota</taxon>
    </lineage>
</organism>
<feature type="transmembrane region" description="Helical" evidence="1">
    <location>
        <begin position="9"/>
        <end position="32"/>
    </location>
</feature>
<dbReference type="STRING" id="1802338.A2541_00595"/>
<keyword evidence="1" id="KW-0812">Transmembrane</keyword>
<proteinExistence type="predicted"/>
<evidence type="ECO:0000313" key="3">
    <source>
        <dbReference type="Proteomes" id="UP000176965"/>
    </source>
</evidence>
<dbReference type="Proteomes" id="UP000176965">
    <property type="component" value="Unassembled WGS sequence"/>
</dbReference>
<comment type="caution">
    <text evidence="2">The sequence shown here is derived from an EMBL/GenBank/DDBJ whole genome shotgun (WGS) entry which is preliminary data.</text>
</comment>
<evidence type="ECO:0000313" key="2">
    <source>
        <dbReference type="EMBL" id="OHA46453.1"/>
    </source>
</evidence>
<keyword evidence="1" id="KW-0472">Membrane</keyword>
<reference evidence="2 3" key="1">
    <citation type="journal article" date="2016" name="Nat. Commun.">
        <title>Thousands of microbial genomes shed light on interconnected biogeochemical processes in an aquifer system.</title>
        <authorList>
            <person name="Anantharaman K."/>
            <person name="Brown C.T."/>
            <person name="Hug L.A."/>
            <person name="Sharon I."/>
            <person name="Castelle C.J."/>
            <person name="Probst A.J."/>
            <person name="Thomas B.C."/>
            <person name="Singh A."/>
            <person name="Wilkins M.J."/>
            <person name="Karaoz U."/>
            <person name="Brodie E.L."/>
            <person name="Williams K.H."/>
            <person name="Hubbard S.S."/>
            <person name="Banfield J.F."/>
        </authorList>
    </citation>
    <scope>NUCLEOTIDE SEQUENCE [LARGE SCALE GENOMIC DNA]</scope>
</reference>
<protein>
    <submittedName>
        <fullName evidence="2">Uncharacterized protein</fullName>
    </submittedName>
</protein>
<keyword evidence="1" id="KW-1133">Transmembrane helix</keyword>
<accession>A0A1G2PDT0</accession>
<evidence type="ECO:0000256" key="1">
    <source>
        <dbReference type="SAM" id="Phobius"/>
    </source>
</evidence>
<dbReference type="AlphaFoldDB" id="A0A1G2PDT0"/>
<sequence>MKLTYAKRIFIWSVIIFVLVLISDIIFTNLLLTKIMNINNKIRQLDISSQERLKELSLKDLIVSSETERKDLTDYFVGAGNAETVEITKYLENLAMEMGVTQRKTLDDDIISGLSSSETVSAIRFRLNVSGRWSNVFNFLQAIERLPKVLSLNSAILSVNSEATAIKEAGNKIWSADLDFSVVKLKN</sequence>
<gene>
    <name evidence="2" type="ORF">A2541_00595</name>
</gene>
<dbReference type="EMBL" id="MHSQ01000030">
    <property type="protein sequence ID" value="OHA46453.1"/>
    <property type="molecule type" value="Genomic_DNA"/>
</dbReference>
<name>A0A1G2PDT0_9BACT</name>